<gene>
    <name evidence="1" type="ORF">CPSG_05673</name>
</gene>
<dbReference type="SUPFAM" id="SSF54695">
    <property type="entry name" value="POZ domain"/>
    <property type="match status" value="1"/>
</dbReference>
<evidence type="ECO:0000313" key="2">
    <source>
        <dbReference type="Proteomes" id="UP000002497"/>
    </source>
</evidence>
<evidence type="ECO:0000313" key="1">
    <source>
        <dbReference type="EMBL" id="EFW18036.1"/>
    </source>
</evidence>
<dbReference type="VEuPathDB" id="FungiDB:CPSG_05673"/>
<protein>
    <recommendedName>
        <fullName evidence="3">BTB domain-containing protein</fullName>
    </recommendedName>
</protein>
<dbReference type="Gene3D" id="3.30.710.10">
    <property type="entry name" value="Potassium Channel Kv1.1, Chain A"/>
    <property type="match status" value="1"/>
</dbReference>
<dbReference type="VEuPathDB" id="FungiDB:D8B26_004664"/>
<reference evidence="2" key="2">
    <citation type="submission" date="2010-03" db="EMBL/GenBank/DDBJ databases">
        <title>The genome sequence of Coccidioides posadasii strain Silveira.</title>
        <authorList>
            <consortium name="The Broad Institute Genome Sequencing Center for Infectious Disease"/>
            <person name="Neafsey D."/>
            <person name="Orbach M."/>
            <person name="Henn M.R."/>
            <person name="Cole G.T."/>
            <person name="Galgiani J."/>
            <person name="Gardner M.J."/>
            <person name="Kirkland T.N."/>
            <person name="Taylor J.W."/>
            <person name="Young S.K."/>
            <person name="Zeng Q."/>
            <person name="Koehrsen M."/>
            <person name="Alvarado L."/>
            <person name="Berlin A."/>
            <person name="Borenstein D."/>
            <person name="Chapman S.B."/>
            <person name="Chen Z."/>
            <person name="Engels R."/>
            <person name="Freedman E."/>
            <person name="Gellesch M."/>
            <person name="Goldberg J."/>
            <person name="Griggs A."/>
            <person name="Gujja S."/>
            <person name="Heilman E."/>
            <person name="Heiman D."/>
            <person name="Howarth C."/>
            <person name="Jen D."/>
            <person name="Larson L."/>
            <person name="Mehta T."/>
            <person name="Neiman D."/>
            <person name="Park D."/>
            <person name="Pearson M."/>
            <person name="Richards J."/>
            <person name="Roberts A."/>
            <person name="Saif S."/>
            <person name="Shea T."/>
            <person name="Shenoy N."/>
            <person name="Sisk P."/>
            <person name="Stolte C."/>
            <person name="Sykes S."/>
            <person name="Walk T."/>
            <person name="White J."/>
            <person name="Yandava C."/>
            <person name="Haas B."/>
            <person name="Nusbaum C."/>
            <person name="Birren B."/>
        </authorList>
    </citation>
    <scope>NUCLEOTIDE SEQUENCE [LARGE SCALE GENOMIC DNA]</scope>
    <source>
        <strain evidence="2">RMSCC 757 / Silveira</strain>
    </source>
</reference>
<keyword evidence="2" id="KW-1185">Reference proteome</keyword>
<name>E9D714_COCPS</name>
<dbReference type="InterPro" id="IPR011333">
    <property type="entry name" value="SKP1/BTB/POZ_sf"/>
</dbReference>
<sequence>MIHPHFLIKESKWFNTRLQSPSTKTLELADVQPDLFCTFVDWLYRDCLPSQENEADPTQYQQLIELYLLGDKVGVEAIKSKIEAKIQGTAFKGRFKNSVESHSTGIRIGCSRVEIETPGGEYVRYGSHRWAKGGSESRIFT</sequence>
<dbReference type="HOGENOM" id="CLU_1825128_0_0_1"/>
<dbReference type="STRING" id="443226.E9D714"/>
<accession>E9D714</accession>
<evidence type="ECO:0008006" key="3">
    <source>
        <dbReference type="Google" id="ProtNLM"/>
    </source>
</evidence>
<proteinExistence type="predicted"/>
<reference evidence="2" key="1">
    <citation type="journal article" date="2010" name="Genome Res.">
        <title>Population genomic sequencing of Coccidioides fungi reveals recent hybridization and transposon control.</title>
        <authorList>
            <person name="Neafsey D.E."/>
            <person name="Barker B.M."/>
            <person name="Sharpton T.J."/>
            <person name="Stajich J.E."/>
            <person name="Park D.J."/>
            <person name="Whiston E."/>
            <person name="Hung C.-Y."/>
            <person name="McMahan C."/>
            <person name="White J."/>
            <person name="Sykes S."/>
            <person name="Heiman D."/>
            <person name="Young S."/>
            <person name="Zeng Q."/>
            <person name="Abouelleil A."/>
            <person name="Aftuck L."/>
            <person name="Bessette D."/>
            <person name="Brown A."/>
            <person name="FitzGerald M."/>
            <person name="Lui A."/>
            <person name="Macdonald J.P."/>
            <person name="Priest M."/>
            <person name="Orbach M.J."/>
            <person name="Galgiani J.N."/>
            <person name="Kirkland T.N."/>
            <person name="Cole G.T."/>
            <person name="Birren B.W."/>
            <person name="Henn M.R."/>
            <person name="Taylor J.W."/>
            <person name="Rounsley S.D."/>
        </authorList>
    </citation>
    <scope>NUCLEOTIDE SEQUENCE [LARGE SCALE GENOMIC DNA]</scope>
    <source>
        <strain evidence="2">RMSCC 757 / Silveira</strain>
    </source>
</reference>
<dbReference type="AlphaFoldDB" id="E9D714"/>
<dbReference type="Proteomes" id="UP000002497">
    <property type="component" value="Unassembled WGS sequence"/>
</dbReference>
<dbReference type="EMBL" id="GL636493">
    <property type="protein sequence ID" value="EFW18036.1"/>
    <property type="molecule type" value="Genomic_DNA"/>
</dbReference>
<organism evidence="2">
    <name type="scientific">Coccidioides posadasii (strain RMSCC 757 / Silveira)</name>
    <name type="common">Valley fever fungus</name>
    <dbReference type="NCBI Taxonomy" id="443226"/>
    <lineage>
        <taxon>Eukaryota</taxon>
        <taxon>Fungi</taxon>
        <taxon>Dikarya</taxon>
        <taxon>Ascomycota</taxon>
        <taxon>Pezizomycotina</taxon>
        <taxon>Eurotiomycetes</taxon>
        <taxon>Eurotiomycetidae</taxon>
        <taxon>Onygenales</taxon>
        <taxon>Onygenaceae</taxon>
        <taxon>Coccidioides</taxon>
    </lineage>
</organism>